<dbReference type="OMA" id="ILIMWNL"/>
<feature type="transmembrane region" description="Helical" evidence="2">
    <location>
        <begin position="39"/>
        <end position="60"/>
    </location>
</feature>
<accession>A0A152A9V9</accession>
<dbReference type="EMBL" id="LODT01000001">
    <property type="protein sequence ID" value="KYR03012.1"/>
    <property type="molecule type" value="Genomic_DNA"/>
</dbReference>
<sequence length="350" mass="40762">MSTVFRIIEIIAIILYAILAVVCLLSLYKTFYRNEAKILSRIFHICICGFVSIREIWYIMRVVTGEGPITFTLNNTSFLFYLSGLLVVLFYWIETYNRTYVSTNEFLPKMKLIFIIINGLIYGVQIVFFVLFFTVNNEKREGSPVYLTIVLYQNFLSLIIGLVFLMQVIRMYFNFTQLDKDIRSSQMQQVTKICFLALIFAGCFVIRTIVFLYQPITGRYMNNEVFVTLGYFIPDIIPTLVQIRIIHTTMKSEIEDTSFIDNLYENELEDQQSNDGPIDITQYYQSNYINLGNGSDTEDDNNSSKSNNNNNNNRYNTSYDNMVQFKSDSISDRLKDISTNESLPLIYNNL</sequence>
<feature type="compositionally biased region" description="Low complexity" evidence="1">
    <location>
        <begin position="303"/>
        <end position="318"/>
    </location>
</feature>
<feature type="transmembrane region" description="Helical" evidence="2">
    <location>
        <begin position="112"/>
        <end position="135"/>
    </location>
</feature>
<feature type="transmembrane region" description="Helical" evidence="2">
    <location>
        <begin position="72"/>
        <end position="92"/>
    </location>
</feature>
<gene>
    <name evidence="3" type="ORF">DLAC_00499</name>
</gene>
<keyword evidence="4" id="KW-1185">Reference proteome</keyword>
<organism evidence="3 4">
    <name type="scientific">Tieghemostelium lacteum</name>
    <name type="common">Slime mold</name>
    <name type="synonym">Dictyostelium lacteum</name>
    <dbReference type="NCBI Taxonomy" id="361077"/>
    <lineage>
        <taxon>Eukaryota</taxon>
        <taxon>Amoebozoa</taxon>
        <taxon>Evosea</taxon>
        <taxon>Eumycetozoa</taxon>
        <taxon>Dictyostelia</taxon>
        <taxon>Dictyosteliales</taxon>
        <taxon>Raperosteliaceae</taxon>
        <taxon>Tieghemostelium</taxon>
    </lineage>
</organism>
<dbReference type="InterPro" id="IPR040226">
    <property type="entry name" value="THH1/TOM1/TOM3"/>
</dbReference>
<dbReference type="AlphaFoldDB" id="A0A152A9V9"/>
<dbReference type="PANTHER" id="PTHR31142">
    <property type="entry name" value="TOBAMOVIRUS MULTIPLICATION PROTEIN 1-LIKE ISOFORM X1"/>
    <property type="match status" value="1"/>
</dbReference>
<feature type="region of interest" description="Disordered" evidence="1">
    <location>
        <begin position="291"/>
        <end position="318"/>
    </location>
</feature>
<proteinExistence type="predicted"/>
<dbReference type="InParanoid" id="A0A152A9V9"/>
<keyword evidence="2" id="KW-0472">Membrane</keyword>
<evidence type="ECO:0000313" key="3">
    <source>
        <dbReference type="EMBL" id="KYR03012.1"/>
    </source>
</evidence>
<feature type="transmembrane region" description="Helical" evidence="2">
    <location>
        <begin position="6"/>
        <end position="27"/>
    </location>
</feature>
<keyword evidence="2" id="KW-1133">Transmembrane helix</keyword>
<dbReference type="PANTHER" id="PTHR31142:SF2">
    <property type="entry name" value="THH1_TOM1_TOM3 DOMAIN-CONTAINING PROTEIN"/>
    <property type="match status" value="1"/>
</dbReference>
<evidence type="ECO:0008006" key="5">
    <source>
        <dbReference type="Google" id="ProtNLM"/>
    </source>
</evidence>
<protein>
    <recommendedName>
        <fullName evidence="5">THH1/TOM1/TOM3 domain-containing protein</fullName>
    </recommendedName>
</protein>
<comment type="caution">
    <text evidence="3">The sequence shown here is derived from an EMBL/GenBank/DDBJ whole genome shotgun (WGS) entry which is preliminary data.</text>
</comment>
<dbReference type="Proteomes" id="UP000076078">
    <property type="component" value="Unassembled WGS sequence"/>
</dbReference>
<evidence type="ECO:0000256" key="1">
    <source>
        <dbReference type="SAM" id="MobiDB-lite"/>
    </source>
</evidence>
<feature type="transmembrane region" description="Helical" evidence="2">
    <location>
        <begin position="193"/>
        <end position="213"/>
    </location>
</feature>
<dbReference type="OrthoDB" id="19353at2759"/>
<evidence type="ECO:0000313" key="4">
    <source>
        <dbReference type="Proteomes" id="UP000076078"/>
    </source>
</evidence>
<name>A0A152A9V9_TIELA</name>
<evidence type="ECO:0000256" key="2">
    <source>
        <dbReference type="SAM" id="Phobius"/>
    </source>
</evidence>
<keyword evidence="2" id="KW-0812">Transmembrane</keyword>
<reference evidence="3 4" key="1">
    <citation type="submission" date="2015-12" db="EMBL/GenBank/DDBJ databases">
        <title>Dictyostelia acquired genes for synthesis and detection of signals that induce cell-type specialization by lateral gene transfer from prokaryotes.</title>
        <authorList>
            <person name="Gloeckner G."/>
            <person name="Schaap P."/>
        </authorList>
    </citation>
    <scope>NUCLEOTIDE SEQUENCE [LARGE SCALE GENOMIC DNA]</scope>
    <source>
        <strain evidence="3 4">TK</strain>
    </source>
</reference>
<feature type="transmembrane region" description="Helical" evidence="2">
    <location>
        <begin position="155"/>
        <end position="173"/>
    </location>
</feature>
<feature type="transmembrane region" description="Helical" evidence="2">
    <location>
        <begin position="225"/>
        <end position="243"/>
    </location>
</feature>